<dbReference type="EMBL" id="JAWZYT010004809">
    <property type="protein sequence ID" value="KAK4292500.1"/>
    <property type="molecule type" value="Genomic_DNA"/>
</dbReference>
<evidence type="ECO:0000313" key="1">
    <source>
        <dbReference type="EMBL" id="KAK4292500.1"/>
    </source>
</evidence>
<proteinExistence type="predicted"/>
<dbReference type="Gene3D" id="2.20.20.160">
    <property type="match status" value="1"/>
</dbReference>
<sequence length="212" mass="24080">MCSTLHTTPGRQVAHTSLLIYDVRFITAGKESLHYHFYPHNQHLFQLPECATQQVCNAVYKRLNFTQPLCQCPSRSDPCSASLNTNDERSIELSMGGPTSRATTVIKTCEPVWSVRECRTPRDWSILALQNTRTGKAHYLVICKCPQAAKLDGPLNHDQPSYAQVPGIRVYGMMCISRNYRRVGRQVAEQVLREATRCTAEPLTRNNLHWFS</sequence>
<dbReference type="AlphaFoldDB" id="A0AAE1NLZ3"/>
<protein>
    <submittedName>
        <fullName evidence="1">Uncharacterized protein</fullName>
    </submittedName>
</protein>
<name>A0AAE1NLZ3_9EUCA</name>
<comment type="caution">
    <text evidence="1">The sequence shown here is derived from an EMBL/GenBank/DDBJ whole genome shotgun (WGS) entry which is preliminary data.</text>
</comment>
<dbReference type="Proteomes" id="UP001292094">
    <property type="component" value="Unassembled WGS sequence"/>
</dbReference>
<gene>
    <name evidence="1" type="ORF">Pmani_034733</name>
</gene>
<keyword evidence="2" id="KW-1185">Reference proteome</keyword>
<organism evidence="1 2">
    <name type="scientific">Petrolisthes manimaculis</name>
    <dbReference type="NCBI Taxonomy" id="1843537"/>
    <lineage>
        <taxon>Eukaryota</taxon>
        <taxon>Metazoa</taxon>
        <taxon>Ecdysozoa</taxon>
        <taxon>Arthropoda</taxon>
        <taxon>Crustacea</taxon>
        <taxon>Multicrustacea</taxon>
        <taxon>Malacostraca</taxon>
        <taxon>Eumalacostraca</taxon>
        <taxon>Eucarida</taxon>
        <taxon>Decapoda</taxon>
        <taxon>Pleocyemata</taxon>
        <taxon>Anomura</taxon>
        <taxon>Galatheoidea</taxon>
        <taxon>Porcellanidae</taxon>
        <taxon>Petrolisthes</taxon>
    </lineage>
</organism>
<evidence type="ECO:0000313" key="2">
    <source>
        <dbReference type="Proteomes" id="UP001292094"/>
    </source>
</evidence>
<reference evidence="1" key="1">
    <citation type="submission" date="2023-11" db="EMBL/GenBank/DDBJ databases">
        <title>Genome assemblies of two species of porcelain crab, Petrolisthes cinctipes and Petrolisthes manimaculis (Anomura: Porcellanidae).</title>
        <authorList>
            <person name="Angst P."/>
        </authorList>
    </citation>
    <scope>NUCLEOTIDE SEQUENCE</scope>
    <source>
        <strain evidence="1">PB745_02</strain>
        <tissue evidence="1">Gill</tissue>
    </source>
</reference>
<accession>A0AAE1NLZ3</accession>